<comment type="caution">
    <text evidence="1">The sequence shown here is derived from an EMBL/GenBank/DDBJ whole genome shotgun (WGS) entry which is preliminary data.</text>
</comment>
<dbReference type="AlphaFoldDB" id="A0A1V8M1C0"/>
<dbReference type="Proteomes" id="UP000191980">
    <property type="component" value="Unassembled WGS sequence"/>
</dbReference>
<organism evidence="1 2">
    <name type="scientific">Methyloprofundus sedimenti</name>
    <dbReference type="NCBI Taxonomy" id="1420851"/>
    <lineage>
        <taxon>Bacteria</taxon>
        <taxon>Pseudomonadati</taxon>
        <taxon>Pseudomonadota</taxon>
        <taxon>Gammaproteobacteria</taxon>
        <taxon>Methylococcales</taxon>
        <taxon>Methylococcaceae</taxon>
        <taxon>Methyloprofundus</taxon>
    </lineage>
</organism>
<dbReference type="EMBL" id="LPUF01000004">
    <property type="protein sequence ID" value="OQK15322.1"/>
    <property type="molecule type" value="Genomic_DNA"/>
</dbReference>
<reference evidence="1 2" key="1">
    <citation type="submission" date="2015-12" db="EMBL/GenBank/DDBJ databases">
        <authorList>
            <person name="Shamseldin A."/>
            <person name="Moawad H."/>
            <person name="Abd El-Rahim W.M."/>
            <person name="Sadowsky M.J."/>
        </authorList>
    </citation>
    <scope>NUCLEOTIDE SEQUENCE [LARGE SCALE GENOMIC DNA]</scope>
    <source>
        <strain evidence="1 2">WF1</strain>
    </source>
</reference>
<accession>A0A1V8M1C0</accession>
<sequence>MVLPDITVSYDESFSSDNFNEFQQALAYEKLNIVVESRPKAGAFACHEWFIPTAIIVFIGKSYFDGFLKEMGKDHYQVLKNNLAELTNKQMSKPKIEPTIIGTQGKVSVNNPYSMAYSVYAEANDGNRFKLLIPKPSNAGDYTEIIYKFLEFLNDYHMGIKNEESIGFNMSIKPPSRLIFVHMNLETKKIEWLNHNFT</sequence>
<name>A0A1V8M1C0_9GAMM</name>
<proteinExistence type="predicted"/>
<evidence type="ECO:0000313" key="2">
    <source>
        <dbReference type="Proteomes" id="UP000191980"/>
    </source>
</evidence>
<protein>
    <submittedName>
        <fullName evidence="1">Uncharacterized protein</fullName>
    </submittedName>
</protein>
<dbReference type="RefSeq" id="WP_080524269.1">
    <property type="nucleotide sequence ID" value="NZ_LPUF01000004.1"/>
</dbReference>
<dbReference type="OrthoDB" id="7030237at2"/>
<keyword evidence="2" id="KW-1185">Reference proteome</keyword>
<evidence type="ECO:0000313" key="1">
    <source>
        <dbReference type="EMBL" id="OQK15322.1"/>
    </source>
</evidence>
<gene>
    <name evidence="1" type="ORF">AU255_17775</name>
</gene>